<keyword evidence="2" id="KW-0732">Signal</keyword>
<gene>
    <name evidence="3" type="ORF">cyc_03659</name>
</gene>
<organism evidence="3 4">
    <name type="scientific">Cyclospora cayetanensis</name>
    <dbReference type="NCBI Taxonomy" id="88456"/>
    <lineage>
        <taxon>Eukaryota</taxon>
        <taxon>Sar</taxon>
        <taxon>Alveolata</taxon>
        <taxon>Apicomplexa</taxon>
        <taxon>Conoidasida</taxon>
        <taxon>Coccidia</taxon>
        <taxon>Eucoccidiorida</taxon>
        <taxon>Eimeriorina</taxon>
        <taxon>Eimeriidae</taxon>
        <taxon>Cyclospora</taxon>
    </lineage>
</organism>
<evidence type="ECO:0008006" key="5">
    <source>
        <dbReference type="Google" id="ProtNLM"/>
    </source>
</evidence>
<evidence type="ECO:0000256" key="1">
    <source>
        <dbReference type="SAM" id="MobiDB-lite"/>
    </source>
</evidence>
<accession>A0A1D3D0M2</accession>
<dbReference type="EMBL" id="JROU02001244">
    <property type="protein sequence ID" value="OEH77008.1"/>
    <property type="molecule type" value="Genomic_DNA"/>
</dbReference>
<proteinExistence type="predicted"/>
<comment type="caution">
    <text evidence="3">The sequence shown here is derived from an EMBL/GenBank/DDBJ whole genome shotgun (WGS) entry which is preliminary data.</text>
</comment>
<evidence type="ECO:0000313" key="4">
    <source>
        <dbReference type="Proteomes" id="UP000095192"/>
    </source>
</evidence>
<dbReference type="Proteomes" id="UP000095192">
    <property type="component" value="Unassembled WGS sequence"/>
</dbReference>
<dbReference type="VEuPathDB" id="ToxoDB:cyc_03659"/>
<name>A0A1D3D0M2_9EIME</name>
<dbReference type="VEuPathDB" id="ToxoDB:LOC34620318"/>
<evidence type="ECO:0000313" key="3">
    <source>
        <dbReference type="EMBL" id="OEH77008.1"/>
    </source>
</evidence>
<evidence type="ECO:0000256" key="2">
    <source>
        <dbReference type="SAM" id="SignalP"/>
    </source>
</evidence>
<dbReference type="InParanoid" id="A0A1D3D0M2"/>
<reference evidence="3 4" key="1">
    <citation type="journal article" date="2016" name="BMC Genomics">
        <title>Comparative genomics reveals Cyclospora cayetanensis possesses coccidia-like metabolism and invasion components but unique surface antigens.</title>
        <authorList>
            <person name="Liu S."/>
            <person name="Wang L."/>
            <person name="Zheng H."/>
            <person name="Xu Z."/>
            <person name="Roellig D.M."/>
            <person name="Li N."/>
            <person name="Frace M.A."/>
            <person name="Tang K."/>
            <person name="Arrowood M.J."/>
            <person name="Moss D.M."/>
            <person name="Zhang L."/>
            <person name="Feng Y."/>
            <person name="Xiao L."/>
        </authorList>
    </citation>
    <scope>NUCLEOTIDE SEQUENCE [LARGE SCALE GENOMIC DNA]</scope>
    <source>
        <strain evidence="3 4">CHN_HEN01</strain>
    </source>
</reference>
<protein>
    <recommendedName>
        <fullName evidence="5">Toxoplasma gondii family D protein</fullName>
    </recommendedName>
</protein>
<keyword evidence="4" id="KW-1185">Reference proteome</keyword>
<feature type="region of interest" description="Disordered" evidence="1">
    <location>
        <begin position="26"/>
        <end position="55"/>
    </location>
</feature>
<dbReference type="AlphaFoldDB" id="A0A1D3D0M2"/>
<sequence>MRNVAAPVIVLLASLAGGAVDAQSKKHARSSAPAPAVPEFKPASSAGGGSFNKGAVVPPPVEVPRPLLVEEECFEVPFSVEKTCYRDEVVSRPSSCPAPTSHEFCTVSQQDAEGRCFRLIEKEVQFECPKASQQKLCARVPKTVKKSCSIQVEEKFATTCPKQIAVPKCEIVAKPVEGTCIDYESYKQEYECWGSETTMECTVEMNVTAHKCNREVKSPEEYAYEEVVNERHCNKRSAIDQGKCVRSILTEEQYPCNEQKWEKRCSDVKKVVQEPCEKEVKGVESYDCSEIKVQQVPKTCTRRVPRKALVERCGDFKKKGRLLAGKKSKCKMVEVDTEEIETYPCTEDVHISVPKVCTREISRTQHLMCPREVPDIQCDMELIDIPKNCIRQVTKEEEVPCSAVHHFNECEDVPRKVPRKGYRFGVRQETFDCPRHEFFEKCHEIKKPRRSTCVATLFRHVEKPCEHHEFEELCHDEEQTVDTPCIDSRLIDIDYPCPEQIEEEHCVNVPAYEMGTCTTVIQESEEYPCPKREPKIRCKDVRGERSATCFKPETTRVPYTCYEVDFKEQCVQLATTEAPPAPVKPAKKEHEHNHLHKPPIFSSGSAMRRQPQLLAFMIADELDHISSTGSPILLQPLYSGFVHRSARCADAVENCCCSYPPQAKMDDNIHIGDGLWYFSIPVRAIVYGVVLHFRASAKIPTGSSLVPSFRSLKHSSVAAEGAQVICWGCPSSRQQRAYWPSLPDWAHTTSATKTEELVAASELEAAKRASRVPAWLSTCFDAFLSLVSSVLGVARGAIFAVVAATSAGAVAKNGNTLKTSVDVFPVD</sequence>
<feature type="signal peptide" evidence="2">
    <location>
        <begin position="1"/>
        <end position="22"/>
    </location>
</feature>
<feature type="chain" id="PRO_5008914053" description="Toxoplasma gondii family D protein" evidence="2">
    <location>
        <begin position="23"/>
        <end position="827"/>
    </location>
</feature>